<dbReference type="Gene3D" id="3.90.1300.10">
    <property type="entry name" value="Amidase signature (AS) domain"/>
    <property type="match status" value="1"/>
</dbReference>
<dbReference type="PANTHER" id="PTHR11895">
    <property type="entry name" value="TRANSAMIDASE"/>
    <property type="match status" value="1"/>
</dbReference>
<dbReference type="InterPro" id="IPR023631">
    <property type="entry name" value="Amidase_dom"/>
</dbReference>
<dbReference type="SUPFAM" id="SSF75304">
    <property type="entry name" value="Amidase signature (AS) enzymes"/>
    <property type="match status" value="1"/>
</dbReference>
<dbReference type="Pfam" id="PF01425">
    <property type="entry name" value="Amidase"/>
    <property type="match status" value="2"/>
</dbReference>
<evidence type="ECO:0000313" key="3">
    <source>
        <dbReference type="Proteomes" id="UP001499967"/>
    </source>
</evidence>
<dbReference type="PROSITE" id="PS00571">
    <property type="entry name" value="AMIDASES"/>
    <property type="match status" value="1"/>
</dbReference>
<feature type="domain" description="Amidase" evidence="1">
    <location>
        <begin position="308"/>
        <end position="403"/>
    </location>
</feature>
<dbReference type="PANTHER" id="PTHR11895:SF176">
    <property type="entry name" value="AMIDASE AMID-RELATED"/>
    <property type="match status" value="1"/>
</dbReference>
<comment type="caution">
    <text evidence="2">The sequence shown here is derived from an EMBL/GenBank/DDBJ whole genome shotgun (WGS) entry which is preliminary data.</text>
</comment>
<gene>
    <name evidence="2" type="ORF">GCM10009559_54560</name>
</gene>
<name>A0ABP3YLZ1_9PSEU</name>
<dbReference type="RefSeq" id="WP_343944459.1">
    <property type="nucleotide sequence ID" value="NZ_BAAAHP010000168.1"/>
</dbReference>
<dbReference type="InterPro" id="IPR000120">
    <property type="entry name" value="Amidase"/>
</dbReference>
<reference evidence="3" key="1">
    <citation type="journal article" date="2019" name="Int. J. Syst. Evol. Microbiol.">
        <title>The Global Catalogue of Microorganisms (GCM) 10K type strain sequencing project: providing services to taxonomists for standard genome sequencing and annotation.</title>
        <authorList>
            <consortium name="The Broad Institute Genomics Platform"/>
            <consortium name="The Broad Institute Genome Sequencing Center for Infectious Disease"/>
            <person name="Wu L."/>
            <person name="Ma J."/>
        </authorList>
    </citation>
    <scope>NUCLEOTIDE SEQUENCE [LARGE SCALE GENOMIC DNA]</scope>
    <source>
        <strain evidence="3">JCM 11117</strain>
    </source>
</reference>
<keyword evidence="3" id="KW-1185">Reference proteome</keyword>
<dbReference type="EMBL" id="BAAAHP010000168">
    <property type="protein sequence ID" value="GAA0896304.1"/>
    <property type="molecule type" value="Genomic_DNA"/>
</dbReference>
<proteinExistence type="predicted"/>
<organism evidence="2 3">
    <name type="scientific">Pseudonocardia zijingensis</name>
    <dbReference type="NCBI Taxonomy" id="153376"/>
    <lineage>
        <taxon>Bacteria</taxon>
        <taxon>Bacillati</taxon>
        <taxon>Actinomycetota</taxon>
        <taxon>Actinomycetes</taxon>
        <taxon>Pseudonocardiales</taxon>
        <taxon>Pseudonocardiaceae</taxon>
        <taxon>Pseudonocardia</taxon>
    </lineage>
</organism>
<dbReference type="Proteomes" id="UP001499967">
    <property type="component" value="Unassembled WGS sequence"/>
</dbReference>
<dbReference type="InterPro" id="IPR036928">
    <property type="entry name" value="AS_sf"/>
</dbReference>
<feature type="domain" description="Amidase" evidence="1">
    <location>
        <begin position="10"/>
        <end position="218"/>
    </location>
</feature>
<dbReference type="InterPro" id="IPR020556">
    <property type="entry name" value="Amidase_CS"/>
</dbReference>
<evidence type="ECO:0000259" key="1">
    <source>
        <dbReference type="Pfam" id="PF01425"/>
    </source>
</evidence>
<protein>
    <submittedName>
        <fullName evidence="2">Amidase</fullName>
    </submittedName>
</protein>
<sequence length="432" mass="43937">MTTSEAPASESVRHALERAHTCAHLGALAVLDERGAARAAAELDAARGPRGPLHGIPVVVKDNIDVEGLPSRAGSALLPGEPARTDATAVRRLREAGAVVLGKAAMHELAYGPTGDRSVTGPVRNPHAPDRITGGSSSGSAAAVAAGIVPVALGTDTGGSVRIPAALCGVVGFKPAHGAVPDDGVLPLARSLDVVGVLAQSVELCALAAGVLTGRGPAAVPVPQIGWLSTAAWTPVDPRVERVARAAVPAHDDVRLEGAADWPAAFTAIQSAEAYALHAERVERQPDLFDPEVLARLRAAGRVPAWCHVRALEIRRRAIDEVRAVLDGPVVIASPAVAVTAPRIGQRRLAVDGSRAGVRPTLLALTSPWNLVGLPAITVPAGTVDGLPVGVQLVALPGQEDALFAAAAAVTHSEISSPGVSSGKPHSGPQRP</sequence>
<accession>A0ABP3YLZ1</accession>
<evidence type="ECO:0000313" key="2">
    <source>
        <dbReference type="EMBL" id="GAA0896304.1"/>
    </source>
</evidence>